<dbReference type="GO" id="GO:0003723">
    <property type="term" value="F:RNA binding"/>
    <property type="evidence" value="ECO:0007669"/>
    <property type="project" value="UniProtKB-UniRule"/>
</dbReference>
<feature type="compositionally biased region" description="Gly residues" evidence="3">
    <location>
        <begin position="79"/>
        <end position="89"/>
    </location>
</feature>
<organism evidence="5">
    <name type="scientific">Ascaris suum</name>
    <name type="common">Pig roundworm</name>
    <name type="synonym">Ascaris lumbricoides</name>
    <dbReference type="NCBI Taxonomy" id="6253"/>
    <lineage>
        <taxon>Eukaryota</taxon>
        <taxon>Metazoa</taxon>
        <taxon>Ecdysozoa</taxon>
        <taxon>Nematoda</taxon>
        <taxon>Chromadorea</taxon>
        <taxon>Rhabditida</taxon>
        <taxon>Spirurina</taxon>
        <taxon>Ascaridomorpha</taxon>
        <taxon>Ascaridoidea</taxon>
        <taxon>Ascarididae</taxon>
        <taxon>Ascaris</taxon>
    </lineage>
</organism>
<dbReference type="EMBL" id="JI168764">
    <property type="protein sequence ID" value="ADY43419.1"/>
    <property type="molecule type" value="mRNA"/>
</dbReference>
<feature type="domain" description="K Homology" evidence="4">
    <location>
        <begin position="148"/>
        <end position="223"/>
    </location>
</feature>
<feature type="compositionally biased region" description="Basic and acidic residues" evidence="3">
    <location>
        <begin position="493"/>
        <end position="505"/>
    </location>
</feature>
<feature type="compositionally biased region" description="Low complexity" evidence="3">
    <location>
        <begin position="663"/>
        <end position="672"/>
    </location>
</feature>
<evidence type="ECO:0000256" key="2">
    <source>
        <dbReference type="PROSITE-ProRule" id="PRU00117"/>
    </source>
</evidence>
<feature type="compositionally biased region" description="Polar residues" evidence="3">
    <location>
        <begin position="466"/>
        <end position="490"/>
    </location>
</feature>
<feature type="region of interest" description="Disordered" evidence="3">
    <location>
        <begin position="436"/>
        <end position="528"/>
    </location>
</feature>
<evidence type="ECO:0000256" key="1">
    <source>
        <dbReference type="ARBA" id="ARBA00022737"/>
    </source>
</evidence>
<feature type="domain" description="K Homology" evidence="4">
    <location>
        <begin position="562"/>
        <end position="635"/>
    </location>
</feature>
<feature type="domain" description="K Homology" evidence="4">
    <location>
        <begin position="236"/>
        <end position="331"/>
    </location>
</feature>
<accession>F1KZW5</accession>
<feature type="region of interest" description="Disordered" evidence="3">
    <location>
        <begin position="1"/>
        <end position="43"/>
    </location>
</feature>
<keyword evidence="1" id="KW-0677">Repeat</keyword>
<dbReference type="PANTHER" id="PTHR10288">
    <property type="entry name" value="KH DOMAIN CONTAINING RNA BINDING PROTEIN"/>
    <property type="match status" value="1"/>
</dbReference>
<reference evidence="5" key="1">
    <citation type="journal article" date="2011" name="Genome Res.">
        <title>Deep small RNA sequencing from the nematode Ascaris reveals conservation, functional diversification, and novel developmental profiles.</title>
        <authorList>
            <person name="Wang J."/>
            <person name="Czech B."/>
            <person name="Crunk A."/>
            <person name="Wallace A."/>
            <person name="Mitreva M."/>
            <person name="Hannon G.J."/>
            <person name="Davis R.E."/>
        </authorList>
    </citation>
    <scope>NUCLEOTIDE SEQUENCE</scope>
</reference>
<proteinExistence type="evidence at transcript level"/>
<dbReference type="CDD" id="cd22403">
    <property type="entry name" value="KH-I_IGF2BP_rpt4"/>
    <property type="match status" value="1"/>
</dbReference>
<evidence type="ECO:0000259" key="4">
    <source>
        <dbReference type="SMART" id="SM00322"/>
    </source>
</evidence>
<feature type="compositionally biased region" description="Polar residues" evidence="3">
    <location>
        <begin position="644"/>
        <end position="662"/>
    </location>
</feature>
<protein>
    <submittedName>
        <fullName evidence="5">Insulin-like growth factor 2 mRNA-binding protein 1</fullName>
    </submittedName>
</protein>
<dbReference type="Gene3D" id="3.30.310.210">
    <property type="match status" value="1"/>
</dbReference>
<dbReference type="InterPro" id="IPR036612">
    <property type="entry name" value="KH_dom_type_1_sf"/>
</dbReference>
<feature type="compositionally biased region" description="Basic and acidic residues" evidence="3">
    <location>
        <begin position="515"/>
        <end position="528"/>
    </location>
</feature>
<feature type="compositionally biased region" description="Low complexity" evidence="3">
    <location>
        <begin position="67"/>
        <end position="78"/>
    </location>
</feature>
<feature type="compositionally biased region" description="Polar residues" evidence="3">
    <location>
        <begin position="1"/>
        <end position="31"/>
    </location>
</feature>
<dbReference type="SMART" id="SM00322">
    <property type="entry name" value="KH"/>
    <property type="match status" value="4"/>
</dbReference>
<name>F1KZW5_ASCSU</name>
<keyword evidence="2" id="KW-0694">RNA-binding</keyword>
<feature type="region of interest" description="Disordered" evidence="3">
    <location>
        <begin position="644"/>
        <end position="678"/>
    </location>
</feature>
<dbReference type="Pfam" id="PF00013">
    <property type="entry name" value="KH_1"/>
    <property type="match status" value="4"/>
</dbReference>
<feature type="domain" description="K Homology" evidence="4">
    <location>
        <begin position="398"/>
        <end position="552"/>
    </location>
</feature>
<dbReference type="InterPro" id="IPR004088">
    <property type="entry name" value="KH_dom_type_1"/>
</dbReference>
<dbReference type="PROSITE" id="PS50084">
    <property type="entry name" value="KH_TYPE_1"/>
    <property type="match status" value="4"/>
</dbReference>
<sequence>MEQHFSNRPTQAQQQQHVYSTSPFSVYSNQPPYLPGAYQPGAQPQQIAYPQAPAQYNRPAVGGSAHSGTMQQQQQRRGGSAGGGNGGLSRGPVPLHQSGIPSGGPPHHPQMQPGGNGAGDAPHSLATAGAPLHTVASLGPHHRALPSQDMPLRIVVDAKYVGAIIGQGGSNIREITKESKARCVVDVQRAVRDPAGNAEKVISILGQPENCTKACVKIMEVVRREMEKDSTALQHPEIELKIRAHNQLVGRLIGKGGATIKKIMEETGAVVFVSNEPALSRDMLGMLPGYGGPPPLYAADMAMHMERTITVKAPEMSIVSAAEQKISQKLRQSYEADLSNRQIIYPPPSAAGAVPLMGPLTPDPTAYIAGAGAAPAALARTSAAASAAAAAVAAAQQQMRTVRMWVPNNMVGALIGAKGVHIRSVMRMTGAHVRIEGGGAANKDKKEKAEGKDNKETSGDEAAKSPGTQSEDTAAMTTPTEPMSPESNTECGEVEKGEKKEETTEKTSSSSASRSSEKEKDRDLHADERLVTITGNEGQQYKAQFWIYQRVAEQSYHYLDEVRLCTEISVPSKLVGRIIGKGGQNVRELQRVTGAQVKIPDDAGEDETQESTTVRVLGNFQASQAVQARLAQLMQEFAHRLSQWSTNGQAPTQGASVSSNDRATAGTAAAQAEGVGRA</sequence>
<evidence type="ECO:0000313" key="5">
    <source>
        <dbReference type="EMBL" id="ADY43419.1"/>
    </source>
</evidence>
<feature type="region of interest" description="Disordered" evidence="3">
    <location>
        <begin position="56"/>
        <end position="126"/>
    </location>
</feature>
<dbReference type="Gene3D" id="3.30.1370.10">
    <property type="entry name" value="K Homology domain, type 1"/>
    <property type="match status" value="3"/>
</dbReference>
<dbReference type="SUPFAM" id="SSF54791">
    <property type="entry name" value="Eukaryotic type KH-domain (KH-domain type I)"/>
    <property type="match status" value="4"/>
</dbReference>
<dbReference type="AlphaFoldDB" id="F1KZW5"/>
<evidence type="ECO:0000256" key="3">
    <source>
        <dbReference type="SAM" id="MobiDB-lite"/>
    </source>
</evidence>
<dbReference type="InterPro" id="IPR004087">
    <property type="entry name" value="KH_dom"/>
</dbReference>
<feature type="compositionally biased region" description="Basic and acidic residues" evidence="3">
    <location>
        <begin position="442"/>
        <end position="463"/>
    </location>
</feature>